<dbReference type="PROSITE" id="PS50293">
    <property type="entry name" value="TPR_REGION"/>
    <property type="match status" value="1"/>
</dbReference>
<protein>
    <recommendedName>
        <fullName evidence="3">protein O-GlcNAc transferase</fullName>
        <ecNumber evidence="3">2.4.1.255</ecNumber>
    </recommendedName>
</protein>
<dbReference type="Proteomes" id="UP000235162">
    <property type="component" value="Unassembled WGS sequence"/>
</dbReference>
<dbReference type="PANTHER" id="PTHR44835:SF1">
    <property type="entry name" value="PROTEIN O-GLCNAC TRANSFERASE"/>
    <property type="match status" value="1"/>
</dbReference>
<feature type="domain" description="O-GlcNAc transferase C-terminal" evidence="9">
    <location>
        <begin position="451"/>
        <end position="632"/>
    </location>
</feature>
<dbReference type="InterPro" id="IPR011990">
    <property type="entry name" value="TPR-like_helical_dom_sf"/>
</dbReference>
<evidence type="ECO:0000256" key="5">
    <source>
        <dbReference type="ARBA" id="ARBA00022679"/>
    </source>
</evidence>
<dbReference type="SUPFAM" id="SSF48452">
    <property type="entry name" value="TPR-like"/>
    <property type="match status" value="1"/>
</dbReference>
<comment type="similarity">
    <text evidence="2">Belongs to the glycosyltransferase 41 family. O-GlcNAc transferase subfamily.</text>
</comment>
<evidence type="ECO:0000259" key="9">
    <source>
        <dbReference type="Pfam" id="PF13844"/>
    </source>
</evidence>
<dbReference type="AlphaFoldDB" id="A0AAP8ME03"/>
<dbReference type="SMART" id="SM00028">
    <property type="entry name" value="TPR"/>
    <property type="match status" value="5"/>
</dbReference>
<dbReference type="InterPro" id="IPR029489">
    <property type="entry name" value="OGT/SEC/SPY_C"/>
</dbReference>
<reference evidence="10 11" key="1">
    <citation type="submission" date="2018-01" db="EMBL/GenBank/DDBJ databases">
        <title>The draft genome sequence of Halioglobus japonicus S1-36.</title>
        <authorList>
            <person name="Du Z.-J."/>
            <person name="Shi M.-J."/>
        </authorList>
    </citation>
    <scope>NUCLEOTIDE SEQUENCE [LARGE SCALE GENOMIC DNA]</scope>
    <source>
        <strain evidence="10 11">S1-36</strain>
    </source>
</reference>
<keyword evidence="4" id="KW-0328">Glycosyltransferase</keyword>
<comment type="pathway">
    <text evidence="1">Protein modification; protein glycosylation.</text>
</comment>
<evidence type="ECO:0000313" key="11">
    <source>
        <dbReference type="Proteomes" id="UP000235162"/>
    </source>
</evidence>
<evidence type="ECO:0000256" key="3">
    <source>
        <dbReference type="ARBA" id="ARBA00011970"/>
    </source>
</evidence>
<keyword evidence="6" id="KW-0677">Repeat</keyword>
<dbReference type="KEGG" id="hja:BST95_07450"/>
<dbReference type="SUPFAM" id="SSF53756">
    <property type="entry name" value="UDP-Glycosyltransferase/glycogen phosphorylase"/>
    <property type="match status" value="1"/>
</dbReference>
<evidence type="ECO:0000256" key="2">
    <source>
        <dbReference type="ARBA" id="ARBA00005386"/>
    </source>
</evidence>
<dbReference type="Pfam" id="PF13844">
    <property type="entry name" value="Glyco_transf_41"/>
    <property type="match status" value="2"/>
</dbReference>
<evidence type="ECO:0000256" key="7">
    <source>
        <dbReference type="ARBA" id="ARBA00022803"/>
    </source>
</evidence>
<dbReference type="RefSeq" id="WP_084198740.1">
    <property type="nucleotide sequence ID" value="NZ_BMYL01000002.1"/>
</dbReference>
<evidence type="ECO:0000256" key="6">
    <source>
        <dbReference type="ARBA" id="ARBA00022737"/>
    </source>
</evidence>
<feature type="repeat" description="TPR" evidence="8">
    <location>
        <begin position="202"/>
        <end position="235"/>
    </location>
</feature>
<evidence type="ECO:0000256" key="4">
    <source>
        <dbReference type="ARBA" id="ARBA00022676"/>
    </source>
</evidence>
<comment type="caution">
    <text evidence="10">The sequence shown here is derived from an EMBL/GenBank/DDBJ whole genome shotgun (WGS) entry which is preliminary data.</text>
</comment>
<keyword evidence="11" id="KW-1185">Reference proteome</keyword>
<dbReference type="PANTHER" id="PTHR44835">
    <property type="entry name" value="UDP-N-ACETYLGLUCOSAMINE--PEPTIDE N-ACETYLGLUCOSAMINYLTRANSFERASE SPINDLY-RELATED"/>
    <property type="match status" value="1"/>
</dbReference>
<proteinExistence type="inferred from homology"/>
<accession>A0AAP8ME03</accession>
<dbReference type="Gene3D" id="3.40.50.11380">
    <property type="match status" value="1"/>
</dbReference>
<dbReference type="InterPro" id="IPR051939">
    <property type="entry name" value="Glycosyltr_41/O-GlcNAc_trsf"/>
</dbReference>
<keyword evidence="7 8" id="KW-0802">TPR repeat</keyword>
<dbReference type="Pfam" id="PF13432">
    <property type="entry name" value="TPR_16"/>
    <property type="match status" value="1"/>
</dbReference>
<gene>
    <name evidence="10" type="ORF">C0029_06495</name>
</gene>
<dbReference type="PROSITE" id="PS50005">
    <property type="entry name" value="TPR"/>
    <property type="match status" value="2"/>
</dbReference>
<feature type="domain" description="O-GlcNAc transferase C-terminal" evidence="9">
    <location>
        <begin position="282"/>
        <end position="433"/>
    </location>
</feature>
<dbReference type="InterPro" id="IPR029063">
    <property type="entry name" value="SAM-dependent_MTases_sf"/>
</dbReference>
<dbReference type="Pfam" id="PF14559">
    <property type="entry name" value="TPR_19"/>
    <property type="match status" value="2"/>
</dbReference>
<dbReference type="GO" id="GO:0097363">
    <property type="term" value="F:protein O-acetylglucosaminyltransferase activity"/>
    <property type="evidence" value="ECO:0007669"/>
    <property type="project" value="UniProtKB-EC"/>
</dbReference>
<dbReference type="Gene3D" id="3.40.50.2000">
    <property type="entry name" value="Glycogen Phosphorylase B"/>
    <property type="match status" value="1"/>
</dbReference>
<sequence length="1171" mass="131270">MHKKSSQATPFSAPSARLKLQEVNHVAFGQVPIEKQQQYVDLHQAGDNQSCLELAESFAAHYPDSRFAWKALGSSLLRNGALDEAERALNRAASLQGEDPEVCNSLARVYHAQGRTEEAIKLMHRALEIEPDFASSLLWLCRELADKSQYDAAIELLDNALLCNPEHRDFLKKKANLLLRAIRYGEAAELLESLCALEPDNAILLHSLGNAYYNLGRFEDAENKIQASRELDPTNFLLASDHLLLMHYNPHLSAETIHQAHLNWDALFATEAPVPRATVDQNPDRRIRVGMISAGFRIHPVGQMITSCLQFLPREDIELYCYTMNDKCDPYTQLIQRRSDEWRSVIRLSDEELAERIAEDRIDILIDLCGHTEGNRCKTIAMRPAPLQVKWVGGQINTTGLTAMDYMITDHVETPEGVDHLYTEKLIRLPDDYICYIPRGDTPSIGAVPALENGYITFGCFNNPTKINAQLIEQWASLLLAVEHSRLFLKGSQFGSEELCGRVRAMFKHHGIDEHRIHIEGRSPHVELLEAYNRVDIALDPWPYSGGLTTCEAILMGVPVITLPGPTFAGRHSATHLTNAGLANLVARNWQDYRRIAIGLANDIPKLEHYRSSLRQQLQHSPVCDAHRFARHLNSALRAIWQRHCSGENPAALSFNPNGQMQFANEDTFTSVRINELPNPRDPNHSMVQPDFVWSLERHIVVMDCGSKLLLDPGFDALASTNAFQVIGFDPASRVPRSDDDGTRENVQVFQHTVLGDGKPSVLHACIDPAWSSVCKPLPADALPGAMQLPAQVLTTLPISTLALDDIEGMNQLDWLILDTSGNPLTILENGRKTLESTLLLQIRCPTQPRYLHQPDLSHLIASAAESGFTLHCLTDLQRVSSCDGLQNAFPASQLDSVDLLFVPCEARLAKLQIEQLLTLSFILHNVFNIRDLPASLIHRVDPDLAQRYIRAAAHMENPQQAPMESFVRPGTVKNQDKEFNLPTAPHMSRDERELFARCLSSAESYFEFGSGGSTVWAVAAGLEVHGVESDAQWVNALSRELGDRCHLVAVDIGEVGEWGMPTSNKFAELFVDYSRAIHQLQQPFDLILVDGRFRVACAARAIEHTLRHNTNLASTRIFIHDFWNREQYHPILEFLELVERVETAGVFTVREDLDRAALRSLWESYAHDPA</sequence>
<dbReference type="Gene3D" id="1.25.40.10">
    <property type="entry name" value="Tetratricopeptide repeat domain"/>
    <property type="match status" value="1"/>
</dbReference>
<dbReference type="EMBL" id="PKUR01000002">
    <property type="protein sequence ID" value="PLW86093.1"/>
    <property type="molecule type" value="Genomic_DNA"/>
</dbReference>
<keyword evidence="5" id="KW-0808">Transferase</keyword>
<dbReference type="InterPro" id="IPR019734">
    <property type="entry name" value="TPR_rpt"/>
</dbReference>
<evidence type="ECO:0000256" key="1">
    <source>
        <dbReference type="ARBA" id="ARBA00004922"/>
    </source>
</evidence>
<evidence type="ECO:0000256" key="8">
    <source>
        <dbReference type="PROSITE-ProRule" id="PRU00339"/>
    </source>
</evidence>
<name>A0AAP8ME03_9GAMM</name>
<dbReference type="Gene3D" id="3.40.50.150">
    <property type="entry name" value="Vaccinia Virus protein VP39"/>
    <property type="match status" value="1"/>
</dbReference>
<feature type="repeat" description="TPR" evidence="8">
    <location>
        <begin position="100"/>
        <end position="133"/>
    </location>
</feature>
<evidence type="ECO:0000313" key="10">
    <source>
        <dbReference type="EMBL" id="PLW86093.1"/>
    </source>
</evidence>
<dbReference type="EC" id="2.4.1.255" evidence="3"/>
<organism evidence="10 11">
    <name type="scientific">Halioglobus japonicus</name>
    <dbReference type="NCBI Taxonomy" id="930805"/>
    <lineage>
        <taxon>Bacteria</taxon>
        <taxon>Pseudomonadati</taxon>
        <taxon>Pseudomonadota</taxon>
        <taxon>Gammaproteobacteria</taxon>
        <taxon>Cellvibrionales</taxon>
        <taxon>Halieaceae</taxon>
        <taxon>Halioglobus</taxon>
    </lineage>
</organism>